<comment type="caution">
    <text evidence="2">The sequence shown here is derived from an EMBL/GenBank/DDBJ whole genome shotgun (WGS) entry which is preliminary data.</text>
</comment>
<dbReference type="RefSeq" id="WP_237344085.1">
    <property type="nucleotide sequence ID" value="NZ_JABWGX010000002.1"/>
</dbReference>
<proteinExistence type="predicted"/>
<accession>A0ABU0LE77</accession>
<organism evidence="2 3">
    <name type="scientific">Xanthobacter agilis</name>
    <dbReference type="NCBI Taxonomy" id="47492"/>
    <lineage>
        <taxon>Bacteria</taxon>
        <taxon>Pseudomonadati</taxon>
        <taxon>Pseudomonadota</taxon>
        <taxon>Alphaproteobacteria</taxon>
        <taxon>Hyphomicrobiales</taxon>
        <taxon>Xanthobacteraceae</taxon>
        <taxon>Xanthobacter</taxon>
    </lineage>
</organism>
<reference evidence="2 3" key="1">
    <citation type="submission" date="2023-07" db="EMBL/GenBank/DDBJ databases">
        <title>Genomic Encyclopedia of Type Strains, Phase IV (KMG-IV): sequencing the most valuable type-strain genomes for metagenomic binning, comparative biology and taxonomic classification.</title>
        <authorList>
            <person name="Goeker M."/>
        </authorList>
    </citation>
    <scope>NUCLEOTIDE SEQUENCE [LARGE SCALE GENOMIC DNA]</scope>
    <source>
        <strain evidence="2 3">DSM 3770</strain>
    </source>
</reference>
<feature type="region of interest" description="Disordered" evidence="1">
    <location>
        <begin position="26"/>
        <end position="62"/>
    </location>
</feature>
<feature type="compositionally biased region" description="Basic and acidic residues" evidence="1">
    <location>
        <begin position="47"/>
        <end position="62"/>
    </location>
</feature>
<keyword evidence="3" id="KW-1185">Reference proteome</keyword>
<feature type="compositionally biased region" description="Basic and acidic residues" evidence="1">
    <location>
        <begin position="26"/>
        <end position="39"/>
    </location>
</feature>
<name>A0ABU0LE77_XANAG</name>
<sequence length="62" mass="6930">MPPFIVVALGAIGAVALVKLLANETRRANDRMDRRRDAETTPLKTIPLERDPVTGDYRPRQS</sequence>
<gene>
    <name evidence="2" type="ORF">QOZ94_002245</name>
</gene>
<evidence type="ECO:0000313" key="2">
    <source>
        <dbReference type="EMBL" id="MDQ0505449.1"/>
    </source>
</evidence>
<dbReference type="Proteomes" id="UP001241747">
    <property type="component" value="Unassembled WGS sequence"/>
</dbReference>
<protein>
    <submittedName>
        <fullName evidence="2">Uncharacterized protein</fullName>
    </submittedName>
</protein>
<evidence type="ECO:0000256" key="1">
    <source>
        <dbReference type="SAM" id="MobiDB-lite"/>
    </source>
</evidence>
<evidence type="ECO:0000313" key="3">
    <source>
        <dbReference type="Proteomes" id="UP001241747"/>
    </source>
</evidence>
<dbReference type="EMBL" id="JAUSVY010000004">
    <property type="protein sequence ID" value="MDQ0505449.1"/>
    <property type="molecule type" value="Genomic_DNA"/>
</dbReference>